<gene>
    <name evidence="2" type="ORF">R3P38DRAFT_3370335</name>
</gene>
<comment type="caution">
    <text evidence="2">The sequence shown here is derived from an EMBL/GenBank/DDBJ whole genome shotgun (WGS) entry which is preliminary data.</text>
</comment>
<sequence length="181" mass="19731">MVTGHPHQADVSGNTPPPKSGSRGRQSSPNNPPRNFNLFSALPTTLASPLLRSYRGGVKRLKAYTITAPPRSHWVKVGRRRHGKRHEERFCEGVEACAQAGELEAQKGLGEGVHSLGRGEDGGRKEERLWQRTWQHSSAPRAASGRTADWLSGIFVAGGAPILSVSHPKTSQSIQPTFDWV</sequence>
<evidence type="ECO:0000256" key="1">
    <source>
        <dbReference type="SAM" id="MobiDB-lite"/>
    </source>
</evidence>
<feature type="compositionally biased region" description="Polar residues" evidence="1">
    <location>
        <begin position="23"/>
        <end position="39"/>
    </location>
</feature>
<dbReference type="Proteomes" id="UP001362999">
    <property type="component" value="Unassembled WGS sequence"/>
</dbReference>
<keyword evidence="3" id="KW-1185">Reference proteome</keyword>
<evidence type="ECO:0000313" key="3">
    <source>
        <dbReference type="Proteomes" id="UP001362999"/>
    </source>
</evidence>
<evidence type="ECO:0000313" key="2">
    <source>
        <dbReference type="EMBL" id="KAK6997217.1"/>
    </source>
</evidence>
<organism evidence="2 3">
    <name type="scientific">Favolaschia claudopus</name>
    <dbReference type="NCBI Taxonomy" id="2862362"/>
    <lineage>
        <taxon>Eukaryota</taxon>
        <taxon>Fungi</taxon>
        <taxon>Dikarya</taxon>
        <taxon>Basidiomycota</taxon>
        <taxon>Agaricomycotina</taxon>
        <taxon>Agaricomycetes</taxon>
        <taxon>Agaricomycetidae</taxon>
        <taxon>Agaricales</taxon>
        <taxon>Marasmiineae</taxon>
        <taxon>Mycenaceae</taxon>
        <taxon>Favolaschia</taxon>
    </lineage>
</organism>
<name>A0AAW0A1W2_9AGAR</name>
<accession>A0AAW0A1W2</accession>
<proteinExistence type="predicted"/>
<feature type="region of interest" description="Disordered" evidence="1">
    <location>
        <begin position="1"/>
        <end position="39"/>
    </location>
</feature>
<reference evidence="2 3" key="1">
    <citation type="journal article" date="2024" name="J Genomics">
        <title>Draft genome sequencing and assembly of Favolaschia claudopus CIRM-BRFM 2984 isolated from oak limbs.</title>
        <authorList>
            <person name="Navarro D."/>
            <person name="Drula E."/>
            <person name="Chaduli D."/>
            <person name="Cazenave R."/>
            <person name="Ahrendt S."/>
            <person name="Wang J."/>
            <person name="Lipzen A."/>
            <person name="Daum C."/>
            <person name="Barry K."/>
            <person name="Grigoriev I.V."/>
            <person name="Favel A."/>
            <person name="Rosso M.N."/>
            <person name="Martin F."/>
        </authorList>
    </citation>
    <scope>NUCLEOTIDE SEQUENCE [LARGE SCALE GENOMIC DNA]</scope>
    <source>
        <strain evidence="2 3">CIRM-BRFM 2984</strain>
    </source>
</reference>
<dbReference type="EMBL" id="JAWWNJ010000093">
    <property type="protein sequence ID" value="KAK6997217.1"/>
    <property type="molecule type" value="Genomic_DNA"/>
</dbReference>
<protein>
    <submittedName>
        <fullName evidence="2">Uncharacterized protein</fullName>
    </submittedName>
</protein>
<dbReference type="AlphaFoldDB" id="A0AAW0A1W2"/>